<dbReference type="GO" id="GO:0004523">
    <property type="term" value="F:RNA-DNA hybrid ribonuclease activity"/>
    <property type="evidence" value="ECO:0007669"/>
    <property type="project" value="InterPro"/>
</dbReference>
<name>A0A2N9FDX0_FAGSY</name>
<dbReference type="AlphaFoldDB" id="A0A2N9FDX0"/>
<accession>A0A2N9FDX0</accession>
<sequence>MDILYILLNGRLITRSSGSSNWKGLKVGHEVFRKGLHWVVNNGHCVSFWHDLWVGDRPLRWLVHGPLSTLEDSYWVCDVIEGVSTWDFSKISLTLPLTTWEAIRAISVCPTRSLADRRVWDSNVGDFKLEFFYLIGSYSKVKNMVPTTIKWRPPHLGWFKLNIDGSSIGNPGIVRGGGVIRNHLGEWVGGFSRTIGFTTNVHVELRVLKDGLLLAIDLGILNLEIEMDSLVAVELINSNTTPNAF</sequence>
<gene>
    <name evidence="2" type="ORF">FSB_LOCUS13102</name>
</gene>
<reference evidence="2" key="1">
    <citation type="submission" date="2018-02" db="EMBL/GenBank/DDBJ databases">
        <authorList>
            <person name="Cohen D.B."/>
            <person name="Kent A.D."/>
        </authorList>
    </citation>
    <scope>NUCLEOTIDE SEQUENCE</scope>
</reference>
<dbReference type="PANTHER" id="PTHR47723:SF19">
    <property type="entry name" value="POLYNUCLEOTIDYL TRANSFERASE, RIBONUCLEASE H-LIKE SUPERFAMILY PROTEIN"/>
    <property type="match status" value="1"/>
</dbReference>
<evidence type="ECO:0000313" key="2">
    <source>
        <dbReference type="EMBL" id="SPC85220.1"/>
    </source>
</evidence>
<dbReference type="EMBL" id="OIVN01000768">
    <property type="protein sequence ID" value="SPC85220.1"/>
    <property type="molecule type" value="Genomic_DNA"/>
</dbReference>
<dbReference type="InterPro" id="IPR053151">
    <property type="entry name" value="RNase_H-like"/>
</dbReference>
<feature type="domain" description="RNase H type-1" evidence="1">
    <location>
        <begin position="162"/>
        <end position="241"/>
    </location>
</feature>
<dbReference type="Gene3D" id="3.30.420.10">
    <property type="entry name" value="Ribonuclease H-like superfamily/Ribonuclease H"/>
    <property type="match status" value="1"/>
</dbReference>
<dbReference type="InterPro" id="IPR044730">
    <property type="entry name" value="RNase_H-like_dom_plant"/>
</dbReference>
<dbReference type="SUPFAM" id="SSF53098">
    <property type="entry name" value="Ribonuclease H-like"/>
    <property type="match status" value="1"/>
</dbReference>
<evidence type="ECO:0000259" key="1">
    <source>
        <dbReference type="Pfam" id="PF13456"/>
    </source>
</evidence>
<dbReference type="GO" id="GO:0003676">
    <property type="term" value="F:nucleic acid binding"/>
    <property type="evidence" value="ECO:0007669"/>
    <property type="project" value="InterPro"/>
</dbReference>
<dbReference type="InterPro" id="IPR012337">
    <property type="entry name" value="RNaseH-like_sf"/>
</dbReference>
<dbReference type="InterPro" id="IPR002156">
    <property type="entry name" value="RNaseH_domain"/>
</dbReference>
<dbReference type="CDD" id="cd06222">
    <property type="entry name" value="RNase_H_like"/>
    <property type="match status" value="1"/>
</dbReference>
<protein>
    <recommendedName>
        <fullName evidence="1">RNase H type-1 domain-containing protein</fullName>
    </recommendedName>
</protein>
<dbReference type="InterPro" id="IPR036397">
    <property type="entry name" value="RNaseH_sf"/>
</dbReference>
<dbReference type="PANTHER" id="PTHR47723">
    <property type="entry name" value="OS05G0353850 PROTEIN"/>
    <property type="match status" value="1"/>
</dbReference>
<proteinExistence type="predicted"/>
<organism evidence="2">
    <name type="scientific">Fagus sylvatica</name>
    <name type="common">Beechnut</name>
    <dbReference type="NCBI Taxonomy" id="28930"/>
    <lineage>
        <taxon>Eukaryota</taxon>
        <taxon>Viridiplantae</taxon>
        <taxon>Streptophyta</taxon>
        <taxon>Embryophyta</taxon>
        <taxon>Tracheophyta</taxon>
        <taxon>Spermatophyta</taxon>
        <taxon>Magnoliopsida</taxon>
        <taxon>eudicotyledons</taxon>
        <taxon>Gunneridae</taxon>
        <taxon>Pentapetalae</taxon>
        <taxon>rosids</taxon>
        <taxon>fabids</taxon>
        <taxon>Fagales</taxon>
        <taxon>Fagaceae</taxon>
        <taxon>Fagus</taxon>
    </lineage>
</organism>
<dbReference type="Pfam" id="PF13456">
    <property type="entry name" value="RVT_3"/>
    <property type="match status" value="1"/>
</dbReference>